<comment type="caution">
    <text evidence="1">The sequence shown here is derived from an EMBL/GenBank/DDBJ whole genome shotgun (WGS) entry which is preliminary data.</text>
</comment>
<accession>A0ABX1MME3</accession>
<evidence type="ECO:0000313" key="2">
    <source>
        <dbReference type="Proteomes" id="UP000652074"/>
    </source>
</evidence>
<keyword evidence="2" id="KW-1185">Reference proteome</keyword>
<reference evidence="1 2" key="1">
    <citation type="submission" date="2019-12" db="EMBL/GenBank/DDBJ databases">
        <title>Comparative genomics gives insights into the taxonomy of the Azoarcus-Aromatoleum group and reveals separate origins of nif in the plant-associated Azoarcus and non-plant-associated Aromatoleum sub-groups.</title>
        <authorList>
            <person name="Lafos M."/>
            <person name="Maluk M."/>
            <person name="Batista M."/>
            <person name="Junghare M."/>
            <person name="Carmona M."/>
            <person name="Faoro H."/>
            <person name="Cruz L.M."/>
            <person name="Battistoni F."/>
            <person name="De Souza E."/>
            <person name="Pedrosa F."/>
            <person name="Chen W.-M."/>
            <person name="Poole P.S."/>
            <person name="Dixon R.A."/>
            <person name="James E.K."/>
        </authorList>
    </citation>
    <scope>NUCLEOTIDE SEQUENCE [LARGE SCALE GENOMIC DNA]</scope>
    <source>
        <strain evidence="1 2">ToN1</strain>
    </source>
</reference>
<name>A0ABX1MME3_9RHOO</name>
<dbReference type="EMBL" id="WTVR01000019">
    <property type="protein sequence ID" value="NMF89120.1"/>
    <property type="molecule type" value="Genomic_DNA"/>
</dbReference>
<gene>
    <name evidence="1" type="ORF">GPA26_11605</name>
</gene>
<organism evidence="1 2">
    <name type="scientific">Aromatoleum petrolei</name>
    <dbReference type="NCBI Taxonomy" id="76116"/>
    <lineage>
        <taxon>Bacteria</taxon>
        <taxon>Pseudomonadati</taxon>
        <taxon>Pseudomonadota</taxon>
        <taxon>Betaproteobacteria</taxon>
        <taxon>Rhodocyclales</taxon>
        <taxon>Rhodocyclaceae</taxon>
        <taxon>Aromatoleum</taxon>
    </lineage>
</organism>
<dbReference type="RefSeq" id="WP_169206494.1">
    <property type="nucleotide sequence ID" value="NZ_CP059560.1"/>
</dbReference>
<proteinExistence type="predicted"/>
<dbReference type="Proteomes" id="UP000652074">
    <property type="component" value="Unassembled WGS sequence"/>
</dbReference>
<sequence>MAFVNGPVAECFEREVTASPAEFERDLRKASPCAVETVAPHHFRLCVGPTRLDIHVVPRGVRRLGILQLQTLSVRYEFFGGTESDRRALLVPLDRAMQRGGG</sequence>
<evidence type="ECO:0000313" key="1">
    <source>
        <dbReference type="EMBL" id="NMF89120.1"/>
    </source>
</evidence>
<protein>
    <submittedName>
        <fullName evidence="1">Uncharacterized protein</fullName>
    </submittedName>
</protein>